<reference evidence="7" key="1">
    <citation type="journal article" date="2018" name="Genome Biol.">
        <title>SKESA: strategic k-mer extension for scrupulous assemblies.</title>
        <authorList>
            <person name="Souvorov A."/>
            <person name="Agarwala R."/>
            <person name="Lipman D.J."/>
        </authorList>
    </citation>
    <scope>NUCLEOTIDE SEQUENCE</scope>
    <source>
        <strain evidence="7">MA.CK_96/00012991</strain>
    </source>
</reference>
<evidence type="ECO:0000256" key="1">
    <source>
        <dbReference type="ARBA" id="ARBA00004613"/>
    </source>
</evidence>
<dbReference type="InterPro" id="IPR011050">
    <property type="entry name" value="Pectin_lyase_fold/virulence"/>
</dbReference>
<dbReference type="InterPro" id="IPR006626">
    <property type="entry name" value="PbH1"/>
</dbReference>
<feature type="region of interest" description="Disordered" evidence="4">
    <location>
        <begin position="474"/>
        <end position="504"/>
    </location>
</feature>
<keyword evidence="3" id="KW-0732">Signal</keyword>
<feature type="compositionally biased region" description="Polar residues" evidence="4">
    <location>
        <begin position="491"/>
        <end position="504"/>
    </location>
</feature>
<gene>
    <name evidence="7" type="ORF">G8V58_004571</name>
</gene>
<comment type="subcellular location">
    <subcellularLocation>
        <location evidence="1">Secreted</location>
    </subcellularLocation>
</comment>
<evidence type="ECO:0000313" key="7">
    <source>
        <dbReference type="EMBL" id="HAG2526386.1"/>
    </source>
</evidence>
<feature type="domain" description="Filamentous haemagglutinin FhaB/tRNA nuclease CdiA-like TPS" evidence="6">
    <location>
        <begin position="71"/>
        <end position="183"/>
    </location>
</feature>
<organism evidence="7">
    <name type="scientific">Salmonella enterica</name>
    <name type="common">Salmonella choleraesuis</name>
    <dbReference type="NCBI Taxonomy" id="28901"/>
    <lineage>
        <taxon>Bacteria</taxon>
        <taxon>Pseudomonadati</taxon>
        <taxon>Pseudomonadota</taxon>
        <taxon>Gammaproteobacteria</taxon>
        <taxon>Enterobacterales</taxon>
        <taxon>Enterobacteriaceae</taxon>
        <taxon>Salmonella</taxon>
    </lineage>
</organism>
<reference evidence="7" key="2">
    <citation type="submission" date="2020-02" db="EMBL/GenBank/DDBJ databases">
        <authorList>
            <consortium name="NCBI Pathogen Detection Project"/>
        </authorList>
    </citation>
    <scope>NUCLEOTIDE SEQUENCE</scope>
    <source>
        <strain evidence="7">MA.CK_96/00012991</strain>
    </source>
</reference>
<sequence length="1871" mass="185294">MNKIYKLKYDRRRQQLVAVSELTTGAGKEATGQVCGLSDISSFRKLLGTLTPLAFLTGLIVSLLPGMALANPSLPTGGQIVAGQGSISTSGNQMTVNQNTQGMVTNWNSFDIGKNHTVQFVQPGSSAVALNRVTGGHESQILGTLKANGQVMLINPAGVMFGKGAKVNTAGMVASTKNISNEDFMAGRYTFSGGSQPGAEIVNQGSLTTTKGGYIVLAADRVRNQGEIRTPGGRVVLAAADRVTLQLDNTGLTAVSVNGSVVNALAENRGLISATNGQVYLTARGKDMLLNTVVNNSGTVEAKGLSERGGEIVLDGGDSGVVSQSGMLLADSDSGRGGKITLEGQNIHLAGGSLISATGETGGGEVYVGGGWQGKDSSIRHASKVVMDKTAVIDVSAKARGQGGTAVLWSDDYTNFRGTILARGGLQGGDGGRVETSSHHNLQAFGDVDASAVKGNAGEWLLDPFDITVVSGSTDTDVNEGSGNDGIFTPDTGTSQVSNGTINNRLNSGTNVTIKTAKENSGSNQWGNITVNADISHTATNNVSLTLEADGNINITNHSITSTTGKLDVNLLGAGSHDGTITLNNATVSSNGGNITLGQLNAGSDGTTSGLAVSITNSTLNATSAGNISITANNGTTLGNGTLSGNEVSVSASSGTGDALVINLSSNLTAAGNLTVSGDTSATGNKYGIHTSDSQFTAGDTLNMTAEAAGGTDGAFKASDINVSAQNAVMKGTSGGAGGTGVWLTGNVTNTRDGGNLTITGTTTGSGNSIGVNVLANLTANGTGNLNITGKGAQGVGVKVDGKTLTGGNVTVTGTSGNSNGKGLEVKGGTLNATGGNIALTGCMTGRNGGFGAHIYSGSSFTARDNITITGYAMDGTNGGLNLNGGTFNATSTVLNGTSQNNNLGAKVGGVITVSQGNLSLSGTANRVNSAPNVTGVVSDGTLSITVSSGTLNVTGKVNDTANNPTSASTTRGLSLVNTTLNATEVSLSGEVAGGRDGTGASLTNTTINATTGNATLNATVANGNALVVSGGNITAGKDISLTGTAKAGSGYGVSLTNGNMTASSGNISVNGTGYDSGSGALNVNGGNFSALNTVLEGTAGRNNKGTVLNGNINVTQGNLVVTGTVTQTANSADNNQFTGLLASGNITVSQGSLNLTGHITGKSGLNAKAVNLTNLNISASNASITGVNQRNGTGFILSNVNLTGDIEKGANTTFSSAGSDSSVTNVIGSGVLNATTTDVLMRAGIENDTQISASGMALGGSGDNWNQNYTSSKGGGWIFDGATVSKAGNISLQGVGFVNSSVTAGKDLTINNGDDSLTVQNTTLNATTISLSGGSISLTGNSSVNAVNDITLNAPKGGVNINGQSNVNTVNISSESGNISIEGNGAGFNRDGVLISNALLNASQGGITVTGVADGADYRLRGGVKFTDSVNLTSQSNTINGTHRKGNAGRVNFAGVVINPGDYHFKGNTTINAESDDYAGLAFSSSVPRTNITFSDGNFVIDAKNNSTAFNSIGGISIDNWEGTQAKIIITTLNGTLNISGQARNREGITSVSSSFSINPNDGSGYHGYVFKGDGDVNVKGVSDSSNGVDMRFFDNTGVTGNFTITGESNTGNGVAVPKFGEISLVNTTITGSSKSGAGILMNASDKQIKKIDLNGNTLTGTSVSGAGIKINGNNVSIANGSLNGTSQGNGAGVELTGGNNYTVSHVTVTGQSAGGNAVGVNGNLTLNDSTLSGNTANGSGVSVSGNVNSTNTTISGGATGSGNGVSLGGNASITDGTVTGNAVDGNGVSVSGNVNTTNTTISGGASGSGNGVSLDGNASITDGTVTGNAVDGNGVSVSGNVNTTNTTVTGNATGTGSGVDLAGNVTGGT</sequence>
<dbReference type="InterPro" id="IPR012334">
    <property type="entry name" value="Pectin_lyas_fold"/>
</dbReference>
<dbReference type="PANTHER" id="PTHR12338">
    <property type="entry name" value="AUTOTRANSPORTER"/>
    <property type="match status" value="1"/>
</dbReference>
<evidence type="ECO:0000259" key="6">
    <source>
        <dbReference type="SMART" id="SM00912"/>
    </source>
</evidence>
<dbReference type="InterPro" id="IPR050909">
    <property type="entry name" value="Bact_Autotransporter_VF"/>
</dbReference>
<keyword evidence="5" id="KW-1133">Transmembrane helix</keyword>
<evidence type="ECO:0000256" key="5">
    <source>
        <dbReference type="SAM" id="Phobius"/>
    </source>
</evidence>
<dbReference type="InterPro" id="IPR008638">
    <property type="entry name" value="FhaB/CdiA-like_TPS"/>
</dbReference>
<dbReference type="Gene3D" id="2.160.20.10">
    <property type="entry name" value="Single-stranded right-handed beta-helix, Pectin lyase-like"/>
    <property type="match status" value="1"/>
</dbReference>
<name>A0A760M0K6_SALER</name>
<protein>
    <submittedName>
        <fullName evidence="7">Filamentous hemagglutinin N-terminal domain-containing protein</fullName>
    </submittedName>
</protein>
<comment type="caution">
    <text evidence="7">The sequence shown here is derived from an EMBL/GenBank/DDBJ whole genome shotgun (WGS) entry which is preliminary data.</text>
</comment>
<dbReference type="NCBIfam" id="TIGR01901">
    <property type="entry name" value="adhes_NPXG"/>
    <property type="match status" value="1"/>
</dbReference>
<keyword evidence="5" id="KW-0812">Transmembrane</keyword>
<dbReference type="Pfam" id="PF13018">
    <property type="entry name" value="ESPR"/>
    <property type="match status" value="1"/>
</dbReference>
<accession>A0A760M0K6</accession>
<evidence type="ECO:0000256" key="2">
    <source>
        <dbReference type="ARBA" id="ARBA00022525"/>
    </source>
</evidence>
<dbReference type="SMART" id="SM00710">
    <property type="entry name" value="PbH1"/>
    <property type="match status" value="19"/>
</dbReference>
<dbReference type="PANTHER" id="PTHR12338:SF8">
    <property type="entry name" value="HEME_HEMOPEXIN-BINDING PROTEIN"/>
    <property type="match status" value="1"/>
</dbReference>
<keyword evidence="2" id="KW-0964">Secreted</keyword>
<feature type="transmembrane region" description="Helical" evidence="5">
    <location>
        <begin position="46"/>
        <end position="70"/>
    </location>
</feature>
<feature type="non-terminal residue" evidence="7">
    <location>
        <position position="1871"/>
    </location>
</feature>
<dbReference type="InterPro" id="IPR024973">
    <property type="entry name" value="ESPR"/>
</dbReference>
<proteinExistence type="predicted"/>
<dbReference type="EMBL" id="DAAXTU010000017">
    <property type="protein sequence ID" value="HAG2526386.1"/>
    <property type="molecule type" value="Genomic_DNA"/>
</dbReference>
<dbReference type="GO" id="GO:0005576">
    <property type="term" value="C:extracellular region"/>
    <property type="evidence" value="ECO:0007669"/>
    <property type="project" value="UniProtKB-SubCell"/>
</dbReference>
<dbReference type="SUPFAM" id="SSF51126">
    <property type="entry name" value="Pectin lyase-like"/>
    <property type="match status" value="2"/>
</dbReference>
<dbReference type="Pfam" id="PF05860">
    <property type="entry name" value="TPS"/>
    <property type="match status" value="1"/>
</dbReference>
<evidence type="ECO:0000256" key="3">
    <source>
        <dbReference type="ARBA" id="ARBA00022729"/>
    </source>
</evidence>
<keyword evidence="5" id="KW-0472">Membrane</keyword>
<evidence type="ECO:0000256" key="4">
    <source>
        <dbReference type="SAM" id="MobiDB-lite"/>
    </source>
</evidence>
<dbReference type="SMART" id="SM00912">
    <property type="entry name" value="Haemagg_act"/>
    <property type="match status" value="1"/>
</dbReference>